<accession>A0ABX7WNY5</accession>
<feature type="chain" id="PRO_5045894842" evidence="1">
    <location>
        <begin position="21"/>
        <end position="432"/>
    </location>
</feature>
<keyword evidence="1" id="KW-0732">Signal</keyword>
<gene>
    <name evidence="2" type="ORF">J9253_14420</name>
</gene>
<proteinExistence type="predicted"/>
<reference evidence="2 3" key="1">
    <citation type="submission" date="2021-04" db="EMBL/GenBank/DDBJ databases">
        <title>Genomics, taxonomy and metabolism of representatives of sulfur bacteria of the genus Thiothrix: Thiothrix fructosivorans QT, Thiothrix unzii A1T and three new species, Thiothrix subterranea sp. nov., Thiothrix litoralis sp. nov. and 'Candidatus Thiothrix anitrata' sp. nov.</title>
        <authorList>
            <person name="Ravin N.V."/>
            <person name="Smolyakov D."/>
            <person name="Rudenko T.S."/>
            <person name="Mardanov A.V."/>
            <person name="Beletsky A.V."/>
            <person name="Markov N.D."/>
            <person name="Fomenkov A.I."/>
            <person name="Roberts R.J."/>
            <person name="Karnachuk O.V."/>
            <person name="Novikov A."/>
            <person name="Grabovich M.Y."/>
        </authorList>
    </citation>
    <scope>NUCLEOTIDE SEQUENCE [LARGE SCALE GENOMIC DNA]</scope>
    <source>
        <strain evidence="2 3">AS</strain>
    </source>
</reference>
<evidence type="ECO:0000313" key="3">
    <source>
        <dbReference type="Proteomes" id="UP000672039"/>
    </source>
</evidence>
<dbReference type="EMBL" id="CP072801">
    <property type="protein sequence ID" value="QTR45190.1"/>
    <property type="molecule type" value="Genomic_DNA"/>
</dbReference>
<sequence length="432" mass="45138">MKHSVRLATALLSLAMPVHATQIITPAKTSLAVSSGDVVAFVPVYRVTAPENGLETGLGLRVHFNASALQFNGVSSPFAYGVQPVSEVMVDTGNFDADSTTDRYVILAWVDITAQWPGTDALPLTLGTLSFSVKSGFTGTTYVRTSATDTAAGTAFQSTPMQLASAVAPPSELKLQLKGLLQGAYVSATGLMRDDLRAAGLIPTAQPYAAWGYAGKETTTSAQLATTGANAPVDWVLVELRDTADAKKLLVSKVGLLQRDGDVVDAATDSNTLSFAGVTAGNYYVALRHRNHLGLLSAKSLSLSATPTVLDFSQATTQIYGKDVRIAQGSARLLPTGDANHDNKLIADGPDNDKNAVLGTVLTAPDNSGAYTNFQLEGYDASDLNLDGKTLYVGPDNDVNALLGNILLAPDNTTTSTNYILPGSLPESGNTP</sequence>
<organism evidence="2 3">
    <name type="scientific">Thiothrix litoralis</name>
    <dbReference type="NCBI Taxonomy" id="2891210"/>
    <lineage>
        <taxon>Bacteria</taxon>
        <taxon>Pseudomonadati</taxon>
        <taxon>Pseudomonadota</taxon>
        <taxon>Gammaproteobacteria</taxon>
        <taxon>Thiotrichales</taxon>
        <taxon>Thiotrichaceae</taxon>
        <taxon>Thiothrix</taxon>
    </lineage>
</organism>
<name>A0ABX7WNY5_9GAMM</name>
<protein>
    <submittedName>
        <fullName evidence="2">Uncharacterized protein</fullName>
    </submittedName>
</protein>
<dbReference type="Proteomes" id="UP000672039">
    <property type="component" value="Chromosome"/>
</dbReference>
<evidence type="ECO:0000256" key="1">
    <source>
        <dbReference type="SAM" id="SignalP"/>
    </source>
</evidence>
<dbReference type="RefSeq" id="WP_210221614.1">
    <property type="nucleotide sequence ID" value="NZ_CP072801.1"/>
</dbReference>
<keyword evidence="3" id="KW-1185">Reference proteome</keyword>
<evidence type="ECO:0000313" key="2">
    <source>
        <dbReference type="EMBL" id="QTR45190.1"/>
    </source>
</evidence>
<feature type="signal peptide" evidence="1">
    <location>
        <begin position="1"/>
        <end position="20"/>
    </location>
</feature>